<dbReference type="SUPFAM" id="SSF55729">
    <property type="entry name" value="Acyl-CoA N-acyltransferases (Nat)"/>
    <property type="match status" value="1"/>
</dbReference>
<sequence>MLRVGTSGETTGSLEFRTATEADVPAVVALVESAYRGERSRAGWTTEADLLDGRRTGPDEVGAALADARGRLLLAERNGDLVACCRLSHENDSGRDRGAALFGMFAVRPDLQAAGLGRLVLAEAERVAREEWGAGRIEMQVLTPRAELIAWYERRGYARTGTTSPFPYGDERFGLPRHAGLEFETLVKRLS</sequence>
<evidence type="ECO:0000313" key="4">
    <source>
        <dbReference type="EMBL" id="ARQ72687.1"/>
    </source>
</evidence>
<dbReference type="PROSITE" id="PS51186">
    <property type="entry name" value="GNAT"/>
    <property type="match status" value="1"/>
</dbReference>
<reference evidence="4 5" key="1">
    <citation type="submission" date="2017-05" db="EMBL/GenBank/DDBJ databases">
        <title>Complete genome sequence of Streptomyces sp. SCSIO 03032 revealed the diverse biosynthetic pathways for its bioactive secondary metabolites.</title>
        <authorList>
            <person name="Ma L."/>
            <person name="Zhu Y."/>
            <person name="Zhang W."/>
            <person name="Zhang G."/>
            <person name="Tian X."/>
            <person name="Zhang S."/>
            <person name="Zhang C."/>
        </authorList>
    </citation>
    <scope>NUCLEOTIDE SEQUENCE [LARGE SCALE GENOMIC DNA]</scope>
    <source>
        <strain evidence="4 5">SCSIO 03032</strain>
    </source>
</reference>
<accession>A0A1W7D6V2</accession>
<dbReference type="InterPro" id="IPR000182">
    <property type="entry name" value="GNAT_dom"/>
</dbReference>
<keyword evidence="1 4" id="KW-0808">Transferase</keyword>
<dbReference type="CDD" id="cd04301">
    <property type="entry name" value="NAT_SF"/>
    <property type="match status" value="1"/>
</dbReference>
<dbReference type="InterPro" id="IPR050832">
    <property type="entry name" value="Bact_Acetyltransf"/>
</dbReference>
<dbReference type="AlphaFoldDB" id="A0A1W7D6V2"/>
<evidence type="ECO:0000259" key="3">
    <source>
        <dbReference type="PROSITE" id="PS51186"/>
    </source>
</evidence>
<organism evidence="4 5">
    <name type="scientific">Streptomyces marincola</name>
    <dbReference type="NCBI Taxonomy" id="2878388"/>
    <lineage>
        <taxon>Bacteria</taxon>
        <taxon>Bacillati</taxon>
        <taxon>Actinomycetota</taxon>
        <taxon>Actinomycetes</taxon>
        <taxon>Kitasatosporales</taxon>
        <taxon>Streptomycetaceae</taxon>
        <taxon>Streptomyces</taxon>
    </lineage>
</organism>
<dbReference type="OrthoDB" id="119501at2"/>
<gene>
    <name evidence="4" type="ORF">CAG99_27265</name>
</gene>
<evidence type="ECO:0000256" key="1">
    <source>
        <dbReference type="ARBA" id="ARBA00022679"/>
    </source>
</evidence>
<dbReference type="Gene3D" id="3.40.630.30">
    <property type="match status" value="1"/>
</dbReference>
<proteinExistence type="predicted"/>
<dbReference type="KEGG" id="smao:CAG99_27265"/>
<dbReference type="Pfam" id="PF00583">
    <property type="entry name" value="Acetyltransf_1"/>
    <property type="match status" value="1"/>
</dbReference>
<dbReference type="GO" id="GO:0016747">
    <property type="term" value="F:acyltransferase activity, transferring groups other than amino-acyl groups"/>
    <property type="evidence" value="ECO:0007669"/>
    <property type="project" value="InterPro"/>
</dbReference>
<protein>
    <submittedName>
        <fullName evidence="4">GNAT family N-acetyltransferase</fullName>
    </submittedName>
</protein>
<dbReference type="Proteomes" id="UP000194218">
    <property type="component" value="Chromosome"/>
</dbReference>
<feature type="domain" description="N-acetyltransferase" evidence="3">
    <location>
        <begin position="14"/>
        <end position="182"/>
    </location>
</feature>
<dbReference type="InterPro" id="IPR016181">
    <property type="entry name" value="Acyl_CoA_acyltransferase"/>
</dbReference>
<evidence type="ECO:0000313" key="5">
    <source>
        <dbReference type="Proteomes" id="UP000194218"/>
    </source>
</evidence>
<dbReference type="EMBL" id="CP021121">
    <property type="protein sequence ID" value="ARQ72687.1"/>
    <property type="molecule type" value="Genomic_DNA"/>
</dbReference>
<dbReference type="PANTHER" id="PTHR43877">
    <property type="entry name" value="AMINOALKYLPHOSPHONATE N-ACETYLTRANSFERASE-RELATED-RELATED"/>
    <property type="match status" value="1"/>
</dbReference>
<keyword evidence="2" id="KW-0012">Acyltransferase</keyword>
<name>A0A1W7D6V2_9ACTN</name>
<evidence type="ECO:0000256" key="2">
    <source>
        <dbReference type="ARBA" id="ARBA00023315"/>
    </source>
</evidence>
<keyword evidence="5" id="KW-1185">Reference proteome</keyword>